<dbReference type="Proteomes" id="UP000187209">
    <property type="component" value="Unassembled WGS sequence"/>
</dbReference>
<reference evidence="1 2" key="1">
    <citation type="submission" date="2016-11" db="EMBL/GenBank/DDBJ databases">
        <title>The macronuclear genome of Stentor coeruleus: a giant cell with tiny introns.</title>
        <authorList>
            <person name="Slabodnick M."/>
            <person name="Ruby J.G."/>
            <person name="Reiff S.B."/>
            <person name="Swart E.C."/>
            <person name="Gosai S."/>
            <person name="Prabakaran S."/>
            <person name="Witkowska E."/>
            <person name="Larue G.E."/>
            <person name="Fisher S."/>
            <person name="Freeman R.M."/>
            <person name="Gunawardena J."/>
            <person name="Chu W."/>
            <person name="Stover N.A."/>
            <person name="Gregory B.D."/>
            <person name="Nowacki M."/>
            <person name="Derisi J."/>
            <person name="Roy S.W."/>
            <person name="Marshall W.F."/>
            <person name="Sood P."/>
        </authorList>
    </citation>
    <scope>NUCLEOTIDE SEQUENCE [LARGE SCALE GENOMIC DNA]</scope>
    <source>
        <strain evidence="1">WM001</strain>
    </source>
</reference>
<dbReference type="InterPro" id="IPR027968">
    <property type="entry name" value="JHY"/>
</dbReference>
<dbReference type="EMBL" id="MPUH01000094">
    <property type="protein sequence ID" value="OMJ90853.1"/>
    <property type="molecule type" value="Genomic_DNA"/>
</dbReference>
<evidence type="ECO:0000313" key="1">
    <source>
        <dbReference type="EMBL" id="OMJ90853.1"/>
    </source>
</evidence>
<name>A0A1R2CPE6_9CILI</name>
<dbReference type="Pfam" id="PF15261">
    <property type="entry name" value="JHY"/>
    <property type="match status" value="1"/>
</dbReference>
<comment type="caution">
    <text evidence="1">The sequence shown here is derived from an EMBL/GenBank/DDBJ whole genome shotgun (WGS) entry which is preliminary data.</text>
</comment>
<proteinExistence type="predicted"/>
<keyword evidence="2" id="KW-1185">Reference proteome</keyword>
<accession>A0A1R2CPE6</accession>
<dbReference type="AlphaFoldDB" id="A0A1R2CPE6"/>
<protein>
    <submittedName>
        <fullName evidence="1">Uncharacterized protein</fullName>
    </submittedName>
</protein>
<sequence>MLTDESFDETPELRSSSKFVREKTNVKIRRSYDEHKAATHRIFYEKPKVYYELGGLGANVGTQEWAKKKEMHDKRAKYAHTIQKVNTKIIKPRQVLEPIKPYTLKDKALDFAKAVPRPQKKKQEEVVKEKDEKKYTAEYINHLDLRHEELKKSVDEIRRKFQGY</sequence>
<organism evidence="1 2">
    <name type="scientific">Stentor coeruleus</name>
    <dbReference type="NCBI Taxonomy" id="5963"/>
    <lineage>
        <taxon>Eukaryota</taxon>
        <taxon>Sar</taxon>
        <taxon>Alveolata</taxon>
        <taxon>Ciliophora</taxon>
        <taxon>Postciliodesmatophora</taxon>
        <taxon>Heterotrichea</taxon>
        <taxon>Heterotrichida</taxon>
        <taxon>Stentoridae</taxon>
        <taxon>Stentor</taxon>
    </lineage>
</organism>
<evidence type="ECO:0000313" key="2">
    <source>
        <dbReference type="Proteomes" id="UP000187209"/>
    </source>
</evidence>
<gene>
    <name evidence="1" type="ORF">SteCoe_6724</name>
</gene>